<dbReference type="PANTHER" id="PTHR43096:SF52">
    <property type="entry name" value="DNAJ HOMOLOG 1, MITOCHONDRIAL-RELATED"/>
    <property type="match status" value="1"/>
</dbReference>
<proteinExistence type="predicted"/>
<dbReference type="SUPFAM" id="SSF46565">
    <property type="entry name" value="Chaperone J-domain"/>
    <property type="match status" value="1"/>
</dbReference>
<evidence type="ECO:0000313" key="5">
    <source>
        <dbReference type="EMBL" id="VFK02330.1"/>
    </source>
</evidence>
<name>A0A450VBB3_9GAMM</name>
<evidence type="ECO:0000256" key="1">
    <source>
        <dbReference type="ARBA" id="ARBA00023186"/>
    </source>
</evidence>
<evidence type="ECO:0000313" key="6">
    <source>
        <dbReference type="EMBL" id="VFK05357.1"/>
    </source>
</evidence>
<feature type="domain" description="J" evidence="3">
    <location>
        <begin position="5"/>
        <end position="69"/>
    </location>
</feature>
<dbReference type="Gene3D" id="1.10.287.110">
    <property type="entry name" value="DnaJ domain"/>
    <property type="match status" value="1"/>
</dbReference>
<protein>
    <submittedName>
        <fullName evidence="4">Curved DNA-binding protein</fullName>
    </submittedName>
</protein>
<dbReference type="InterPro" id="IPR001623">
    <property type="entry name" value="DnaJ_domain"/>
</dbReference>
<dbReference type="PRINTS" id="PR00625">
    <property type="entry name" value="JDOMAIN"/>
</dbReference>
<dbReference type="EMBL" id="CAADFI010000274">
    <property type="protein sequence ID" value="VFK02330.1"/>
    <property type="molecule type" value="Genomic_DNA"/>
</dbReference>
<dbReference type="Pfam" id="PF00226">
    <property type="entry name" value="DnaJ"/>
    <property type="match status" value="1"/>
</dbReference>
<dbReference type="InterPro" id="IPR036869">
    <property type="entry name" value="J_dom_sf"/>
</dbReference>
<feature type="region of interest" description="Disordered" evidence="2">
    <location>
        <begin position="120"/>
        <end position="141"/>
    </location>
</feature>
<dbReference type="GO" id="GO:0003677">
    <property type="term" value="F:DNA binding"/>
    <property type="evidence" value="ECO:0007669"/>
    <property type="project" value="UniProtKB-KW"/>
</dbReference>
<dbReference type="PROSITE" id="PS50076">
    <property type="entry name" value="DNAJ_2"/>
    <property type="match status" value="1"/>
</dbReference>
<dbReference type="InterPro" id="IPR008971">
    <property type="entry name" value="HSP40/DnaJ_pept-bd"/>
</dbReference>
<keyword evidence="1" id="KW-0143">Chaperone</keyword>
<dbReference type="GO" id="GO:0005737">
    <property type="term" value="C:cytoplasm"/>
    <property type="evidence" value="ECO:0007669"/>
    <property type="project" value="TreeGrafter"/>
</dbReference>
<dbReference type="InterPro" id="IPR018253">
    <property type="entry name" value="DnaJ_domain_CS"/>
</dbReference>
<dbReference type="CDD" id="cd10747">
    <property type="entry name" value="DnaJ_C"/>
    <property type="match status" value="1"/>
</dbReference>
<dbReference type="GO" id="GO:0042026">
    <property type="term" value="P:protein refolding"/>
    <property type="evidence" value="ECO:0007669"/>
    <property type="project" value="TreeGrafter"/>
</dbReference>
<dbReference type="PANTHER" id="PTHR43096">
    <property type="entry name" value="DNAJ HOMOLOG 1, MITOCHONDRIAL-RELATED"/>
    <property type="match status" value="1"/>
</dbReference>
<dbReference type="SMART" id="SM00271">
    <property type="entry name" value="DnaJ"/>
    <property type="match status" value="1"/>
</dbReference>
<accession>A0A450VBB3</accession>
<dbReference type="PROSITE" id="PS00636">
    <property type="entry name" value="DNAJ_1"/>
    <property type="match status" value="1"/>
</dbReference>
<dbReference type="GO" id="GO:0051082">
    <property type="term" value="F:unfolded protein binding"/>
    <property type="evidence" value="ECO:0007669"/>
    <property type="project" value="InterPro"/>
</dbReference>
<organism evidence="4">
    <name type="scientific">Candidatus Kentrum eta</name>
    <dbReference type="NCBI Taxonomy" id="2126337"/>
    <lineage>
        <taxon>Bacteria</taxon>
        <taxon>Pseudomonadati</taxon>
        <taxon>Pseudomonadota</taxon>
        <taxon>Gammaproteobacteria</taxon>
        <taxon>Candidatus Kentrum</taxon>
    </lineage>
</organism>
<reference evidence="4" key="1">
    <citation type="submission" date="2019-02" db="EMBL/GenBank/DDBJ databases">
        <authorList>
            <person name="Gruber-Vodicka R. H."/>
            <person name="Seah K. B. B."/>
        </authorList>
    </citation>
    <scope>NUCLEOTIDE SEQUENCE</scope>
    <source>
        <strain evidence="6">BECK_SA2B12</strain>
        <strain evidence="4">BECK_SA2B15</strain>
        <strain evidence="5">BECK_SA2B20</strain>
    </source>
</reference>
<dbReference type="Gene3D" id="2.60.260.20">
    <property type="entry name" value="Urease metallochaperone UreE, N-terminal domain"/>
    <property type="match status" value="2"/>
</dbReference>
<dbReference type="AlphaFoldDB" id="A0A450VBB3"/>
<evidence type="ECO:0000259" key="3">
    <source>
        <dbReference type="PROSITE" id="PS50076"/>
    </source>
</evidence>
<feature type="region of interest" description="Disordered" evidence="2">
    <location>
        <begin position="167"/>
        <end position="186"/>
    </location>
</feature>
<evidence type="ECO:0000256" key="2">
    <source>
        <dbReference type="SAM" id="MobiDB-lite"/>
    </source>
</evidence>
<dbReference type="Pfam" id="PF01556">
    <property type="entry name" value="DnaJ_C"/>
    <property type="match status" value="1"/>
</dbReference>
<evidence type="ECO:0000313" key="4">
    <source>
        <dbReference type="EMBL" id="VFK02070.1"/>
    </source>
</evidence>
<dbReference type="EMBL" id="CAADFJ010000262">
    <property type="protein sequence ID" value="VFK05357.1"/>
    <property type="molecule type" value="Genomic_DNA"/>
</dbReference>
<dbReference type="InterPro" id="IPR002939">
    <property type="entry name" value="DnaJ_C"/>
</dbReference>
<gene>
    <name evidence="4" type="ORF">BECKH772A_GA0070896_102524</name>
    <name evidence="5" type="ORF">BECKH772B_GA0070898_102742</name>
    <name evidence="6" type="ORF">BECKH772C_GA0070978_102624</name>
</gene>
<dbReference type="SUPFAM" id="SSF49493">
    <property type="entry name" value="HSP40/DnaJ peptide-binding domain"/>
    <property type="match status" value="2"/>
</dbReference>
<dbReference type="FunFam" id="2.60.260.20:FF:000013">
    <property type="entry name" value="DnaJ subfamily B member 11"/>
    <property type="match status" value="1"/>
</dbReference>
<dbReference type="EMBL" id="CAADFG010000252">
    <property type="protein sequence ID" value="VFK02070.1"/>
    <property type="molecule type" value="Genomic_DNA"/>
</dbReference>
<dbReference type="CDD" id="cd06257">
    <property type="entry name" value="DnaJ"/>
    <property type="match status" value="1"/>
</dbReference>
<sequence>MKYKDYYQLLGVSRTATPDEIKRAYRRLARKYHPDVSQEPNAEACFKEVQEAYEVLKDPEKRKAYNQLGSDWKTGQDFRPPPGWEARFDFGGTPFGHNGFGTGGGFSDFFESLFGGGFQHGSRGFHSRGGPTRPGPQREQDERAKIHITLEEAYRGVERALQLQGQAASSHAKTPSSGTNLKVKIPPGVTRGQRIRLAGQGKAGTVRGPRGDLYLEVEFLPHALFRPEGKDIHLELPITPWEAALGATIGVPTLGGRVDVKIPLGSQSGRKLRLKNRGLGKAHAGDQYIVLKIVTPAADSETARAFYERMAREMPFHPRAYMEK</sequence>
<keyword evidence="4" id="KW-0238">DNA-binding</keyword>
<feature type="compositionally biased region" description="Polar residues" evidence="2">
    <location>
        <begin position="167"/>
        <end position="180"/>
    </location>
</feature>